<name>A0A6A0AI19_HAELA</name>
<dbReference type="Proteomes" id="UP000485058">
    <property type="component" value="Unassembled WGS sequence"/>
</dbReference>
<gene>
    <name evidence="2" type="ORF">HaLaN_31835</name>
</gene>
<dbReference type="EMBL" id="BLLF01006845">
    <property type="protein sequence ID" value="GFH32590.1"/>
    <property type="molecule type" value="Genomic_DNA"/>
</dbReference>
<feature type="region of interest" description="Disordered" evidence="1">
    <location>
        <begin position="1"/>
        <end position="20"/>
    </location>
</feature>
<reference evidence="2 3" key="1">
    <citation type="submission" date="2020-02" db="EMBL/GenBank/DDBJ databases">
        <title>Draft genome sequence of Haematococcus lacustris strain NIES-144.</title>
        <authorList>
            <person name="Morimoto D."/>
            <person name="Nakagawa S."/>
            <person name="Yoshida T."/>
            <person name="Sawayama S."/>
        </authorList>
    </citation>
    <scope>NUCLEOTIDE SEQUENCE [LARGE SCALE GENOMIC DNA]</scope>
    <source>
        <strain evidence="2 3">NIES-144</strain>
    </source>
</reference>
<evidence type="ECO:0000313" key="2">
    <source>
        <dbReference type="EMBL" id="GFH32590.1"/>
    </source>
</evidence>
<dbReference type="AlphaFoldDB" id="A0A6A0AI19"/>
<sequence length="132" mass="13639">DPRTQATAPQRLLGGPEPEAHFDEARGAVQLSYGSERLSQHRAASRDGPVERDGGGRKACQGVYVEADRASKDARLIVMDPTLLLQTDVEVAAPAVGEGVAAAATGEGWAVASEGDAMPKKATAAACLSSLR</sequence>
<evidence type="ECO:0000313" key="3">
    <source>
        <dbReference type="Proteomes" id="UP000485058"/>
    </source>
</evidence>
<feature type="non-terminal residue" evidence="2">
    <location>
        <position position="1"/>
    </location>
</feature>
<feature type="region of interest" description="Disordered" evidence="1">
    <location>
        <begin position="36"/>
        <end position="57"/>
    </location>
</feature>
<comment type="caution">
    <text evidence="2">The sequence shown here is derived from an EMBL/GenBank/DDBJ whole genome shotgun (WGS) entry which is preliminary data.</text>
</comment>
<evidence type="ECO:0000256" key="1">
    <source>
        <dbReference type="SAM" id="MobiDB-lite"/>
    </source>
</evidence>
<organism evidence="2 3">
    <name type="scientific">Haematococcus lacustris</name>
    <name type="common">Green alga</name>
    <name type="synonym">Haematococcus pluvialis</name>
    <dbReference type="NCBI Taxonomy" id="44745"/>
    <lineage>
        <taxon>Eukaryota</taxon>
        <taxon>Viridiplantae</taxon>
        <taxon>Chlorophyta</taxon>
        <taxon>core chlorophytes</taxon>
        <taxon>Chlorophyceae</taxon>
        <taxon>CS clade</taxon>
        <taxon>Chlamydomonadales</taxon>
        <taxon>Haematococcaceae</taxon>
        <taxon>Haematococcus</taxon>
    </lineage>
</organism>
<feature type="compositionally biased region" description="Basic and acidic residues" evidence="1">
    <location>
        <begin position="44"/>
        <end position="56"/>
    </location>
</feature>
<keyword evidence="3" id="KW-1185">Reference proteome</keyword>
<proteinExistence type="predicted"/>
<accession>A0A6A0AI19</accession>
<protein>
    <submittedName>
        <fullName evidence="2">Uncharacterized protein</fullName>
    </submittedName>
</protein>